<keyword evidence="6 14" id="KW-0418">Kinase</keyword>
<dbReference type="InterPro" id="IPR018042">
    <property type="entry name" value="Aspartate_kinase_CS"/>
</dbReference>
<feature type="domain" description="Aspartate/glutamate/uridylate kinase" evidence="12">
    <location>
        <begin position="5"/>
        <end position="313"/>
    </location>
</feature>
<evidence type="ECO:0000256" key="5">
    <source>
        <dbReference type="ARBA" id="ARBA00022741"/>
    </source>
</evidence>
<accession>A0A956SDK5</accession>
<dbReference type="Gene3D" id="3.30.70.260">
    <property type="match status" value="2"/>
</dbReference>
<dbReference type="GO" id="GO:0005524">
    <property type="term" value="F:ATP binding"/>
    <property type="evidence" value="ECO:0007669"/>
    <property type="project" value="UniProtKB-KW"/>
</dbReference>
<dbReference type="EC" id="2.7.2.4" evidence="3"/>
<dbReference type="SUPFAM" id="SSF51419">
    <property type="entry name" value="PLP-binding barrel"/>
    <property type="match status" value="1"/>
</dbReference>
<proteinExistence type="inferred from homology"/>
<dbReference type="Gene3D" id="3.40.1160.10">
    <property type="entry name" value="Acetylglutamate kinase-like"/>
    <property type="match status" value="1"/>
</dbReference>
<keyword evidence="7" id="KW-0067">ATP-binding</keyword>
<name>A0A956SDK5_UNCEI</name>
<dbReference type="GO" id="GO:0008836">
    <property type="term" value="F:diaminopimelate decarboxylase activity"/>
    <property type="evidence" value="ECO:0007669"/>
    <property type="project" value="InterPro"/>
</dbReference>
<dbReference type="PROSITE" id="PS00324">
    <property type="entry name" value="ASPARTOKINASE"/>
    <property type="match status" value="1"/>
</dbReference>
<keyword evidence="9" id="KW-0663">Pyridoxal phosphate</keyword>
<dbReference type="Gene3D" id="3.20.20.10">
    <property type="entry name" value="Alanine racemase"/>
    <property type="match status" value="1"/>
</dbReference>
<evidence type="ECO:0000259" key="13">
    <source>
        <dbReference type="Pfam" id="PF02784"/>
    </source>
</evidence>
<evidence type="ECO:0000313" key="14">
    <source>
        <dbReference type="EMBL" id="MCA9756590.1"/>
    </source>
</evidence>
<dbReference type="PRINTS" id="PR01181">
    <property type="entry name" value="DAPDCRBXLASE"/>
</dbReference>
<keyword evidence="10" id="KW-0028">Amino-acid biosynthesis</keyword>
<evidence type="ECO:0000256" key="1">
    <source>
        <dbReference type="ARBA" id="ARBA00004766"/>
    </source>
</evidence>
<sequence length="917" mass="98657">MTKPWIVLKFGGTSVATGERWSVIAKRARELLPEHRVWIVASALSQVSNRLESAMREALGAEIDVRAATGGTSRPDETGGERTRATLASESYEWIASAHRRLADEVGLGDDEFQPVALLLQDLRRTLEGIRLTREASPRLRARVMAFGELASTRLGLAVLARHGIEATWVDARDLLESDEAAAVQDETRYLEASVDATADRARADHAAEGRDVVLTQGFIARTPRGDTCLLGRGGSDTSGGLFAALVEASRLEIWTDVHGMFSADPRQIPSARLVRRIGYREAEELAAMGAKVLHPRCIGPVSRAGIPLVIRNAQDPGAEGTWIGPLGDDDPAVTAVVCRTNVTMLTVSTLAMWGAHGFLARVFQPFDELGISIDLVATSQAAVSVTLDRIPGDVDGAPFGALLERLRRLGTVEVIHPCAVVSIVGRRIRTVLHELGPALSVFREHQVHLVSESSEDLNLSFVVGESDARLLVRELHDRLFPVQRSDDSRFGPSWELLESRSSAGTTAADVGGHFVGRGHSVGQGDSGSADTSTESRAPSKAAWWRSRQDVLLSSVAKDDALYVYHAPSVGARAEELRDQLPSVARFHYSMKANSHPSVLRTVKERGFALECVSAAEIARVREVLGDEVPILFTPNFCPIEEYSFAFENDATVTIDGPDALRQAPGRFEGREVGLRIDPGVGLGHHEKVRTAGPQAKFGHPLEDLASVLEAARELGVRIVGLHAHVGSGIRDAAAWSHTAEALGSLRRNLPDLRWIDLGGGLGVVERPGQEPLDLAAVESTLAASRVEIGGVDLWLEPGRYLVSEAGVLLVKVTQVRQKGGVRFVGVATGMNSLLRPALYGAWHAIHNLSRLGDAPTGYAHVVGPICETGDVLGRDRLLPETRPGDVLLIENCGAYGAVMSSQYNLRAPAGELVLGD</sequence>
<feature type="active site" description="Proton donor" evidence="9">
    <location>
        <position position="867"/>
    </location>
</feature>
<comment type="similarity">
    <text evidence="2">Belongs to the aspartokinase family.</text>
</comment>
<dbReference type="Pfam" id="PF00696">
    <property type="entry name" value="AA_kinase"/>
    <property type="match status" value="1"/>
</dbReference>
<dbReference type="InterPro" id="IPR036393">
    <property type="entry name" value="AceGlu_kinase-like_sf"/>
</dbReference>
<dbReference type="SUPFAM" id="SSF55021">
    <property type="entry name" value="ACT-like"/>
    <property type="match status" value="2"/>
</dbReference>
<feature type="compositionally biased region" description="Gly residues" evidence="11">
    <location>
        <begin position="514"/>
        <end position="526"/>
    </location>
</feature>
<dbReference type="SUPFAM" id="SSF50621">
    <property type="entry name" value="Alanine racemase C-terminal domain-like"/>
    <property type="match status" value="1"/>
</dbReference>
<feature type="region of interest" description="Disordered" evidence="11">
    <location>
        <begin position="509"/>
        <end position="541"/>
    </location>
</feature>
<comment type="cofactor">
    <cofactor evidence="9">
        <name>pyridoxal 5'-phosphate</name>
        <dbReference type="ChEBI" id="CHEBI:597326"/>
    </cofactor>
</comment>
<comment type="pathway">
    <text evidence="10">Amino-acid biosynthesis; L-threonine biosynthesis; L-threonine from L-aspartate: step 1/5.</text>
</comment>
<evidence type="ECO:0000256" key="11">
    <source>
        <dbReference type="SAM" id="MobiDB-lite"/>
    </source>
</evidence>
<dbReference type="PRINTS" id="PR01179">
    <property type="entry name" value="ODADCRBXLASE"/>
</dbReference>
<dbReference type="InterPro" id="IPR029066">
    <property type="entry name" value="PLP-binding_barrel"/>
</dbReference>
<dbReference type="GO" id="GO:0009090">
    <property type="term" value="P:homoserine biosynthetic process"/>
    <property type="evidence" value="ECO:0007669"/>
    <property type="project" value="TreeGrafter"/>
</dbReference>
<dbReference type="InterPro" id="IPR045865">
    <property type="entry name" value="ACT-like_dom_sf"/>
</dbReference>
<evidence type="ECO:0000256" key="10">
    <source>
        <dbReference type="RuleBase" id="RU004249"/>
    </source>
</evidence>
<comment type="catalytic activity">
    <reaction evidence="8">
        <text>L-aspartate + ATP = 4-phospho-L-aspartate + ADP</text>
        <dbReference type="Rhea" id="RHEA:23776"/>
        <dbReference type="ChEBI" id="CHEBI:29991"/>
        <dbReference type="ChEBI" id="CHEBI:30616"/>
        <dbReference type="ChEBI" id="CHEBI:57535"/>
        <dbReference type="ChEBI" id="CHEBI:456216"/>
        <dbReference type="EC" id="2.7.2.4"/>
    </reaction>
</comment>
<protein>
    <recommendedName>
        <fullName evidence="3">aspartate kinase</fullName>
        <ecNumber evidence="3">2.7.2.4</ecNumber>
    </recommendedName>
</protein>
<dbReference type="GO" id="GO:0004072">
    <property type="term" value="F:aspartate kinase activity"/>
    <property type="evidence" value="ECO:0007669"/>
    <property type="project" value="UniProtKB-EC"/>
</dbReference>
<dbReference type="NCBIfam" id="TIGR00657">
    <property type="entry name" value="asp_kinases"/>
    <property type="match status" value="1"/>
</dbReference>
<evidence type="ECO:0000256" key="4">
    <source>
        <dbReference type="ARBA" id="ARBA00022679"/>
    </source>
</evidence>
<reference evidence="14" key="2">
    <citation type="journal article" date="2021" name="Microbiome">
        <title>Successional dynamics and alternative stable states in a saline activated sludge microbial community over 9 years.</title>
        <authorList>
            <person name="Wang Y."/>
            <person name="Ye J."/>
            <person name="Ju F."/>
            <person name="Liu L."/>
            <person name="Boyd J.A."/>
            <person name="Deng Y."/>
            <person name="Parks D.H."/>
            <person name="Jiang X."/>
            <person name="Yin X."/>
            <person name="Woodcroft B.J."/>
            <person name="Tyson G.W."/>
            <person name="Hugenholtz P."/>
            <person name="Polz M.F."/>
            <person name="Zhang T."/>
        </authorList>
    </citation>
    <scope>NUCLEOTIDE SEQUENCE</scope>
    <source>
        <strain evidence="14">HKST-UBA02</strain>
    </source>
</reference>
<comment type="pathway">
    <text evidence="10">Amino-acid biosynthesis; L-methionine biosynthesis via de novo pathway; L-homoserine from L-aspartate: step 1/3.</text>
</comment>
<evidence type="ECO:0000256" key="6">
    <source>
        <dbReference type="ARBA" id="ARBA00022777"/>
    </source>
</evidence>
<reference evidence="14" key="1">
    <citation type="submission" date="2020-04" db="EMBL/GenBank/DDBJ databases">
        <authorList>
            <person name="Zhang T."/>
        </authorList>
    </citation>
    <scope>NUCLEOTIDE SEQUENCE</scope>
    <source>
        <strain evidence="14">HKST-UBA02</strain>
    </source>
</reference>
<dbReference type="PANTHER" id="PTHR21499">
    <property type="entry name" value="ASPARTATE KINASE"/>
    <property type="match status" value="1"/>
</dbReference>
<evidence type="ECO:0000256" key="7">
    <source>
        <dbReference type="ARBA" id="ARBA00022840"/>
    </source>
</evidence>
<keyword evidence="5" id="KW-0547">Nucleotide-binding</keyword>
<dbReference type="SUPFAM" id="SSF53633">
    <property type="entry name" value="Carbamate kinase-like"/>
    <property type="match status" value="1"/>
</dbReference>
<evidence type="ECO:0000313" key="15">
    <source>
        <dbReference type="Proteomes" id="UP000739538"/>
    </source>
</evidence>
<dbReference type="GO" id="GO:0005829">
    <property type="term" value="C:cytosol"/>
    <property type="evidence" value="ECO:0007669"/>
    <property type="project" value="TreeGrafter"/>
</dbReference>
<dbReference type="InterPro" id="IPR009006">
    <property type="entry name" value="Ala_racemase/Decarboxylase_C"/>
</dbReference>
<dbReference type="Gene3D" id="2.40.37.10">
    <property type="entry name" value="Lyase, Ornithine Decarboxylase, Chain A, domain 1"/>
    <property type="match status" value="1"/>
</dbReference>
<evidence type="ECO:0000256" key="9">
    <source>
        <dbReference type="PIRSR" id="PIRSR600183-50"/>
    </source>
</evidence>
<dbReference type="AlphaFoldDB" id="A0A956SDK5"/>
<evidence type="ECO:0000259" key="12">
    <source>
        <dbReference type="Pfam" id="PF00696"/>
    </source>
</evidence>
<dbReference type="InterPro" id="IPR001048">
    <property type="entry name" value="Asp/Glu/Uridylate_kinase"/>
</dbReference>
<comment type="caution">
    <text evidence="14">The sequence shown here is derived from an EMBL/GenBank/DDBJ whole genome shotgun (WGS) entry which is preliminary data.</text>
</comment>
<dbReference type="InterPro" id="IPR001341">
    <property type="entry name" value="Asp_kinase"/>
</dbReference>
<comment type="pathway">
    <text evidence="1 10">Amino-acid biosynthesis; L-lysine biosynthesis via DAP pathway; (S)-tetrahydrodipicolinate from L-aspartate: step 1/4.</text>
</comment>
<dbReference type="InterPro" id="IPR000183">
    <property type="entry name" value="Orn/DAP/Arg_de-COase"/>
</dbReference>
<dbReference type="InterPro" id="IPR022644">
    <property type="entry name" value="De-COase2_N"/>
</dbReference>
<dbReference type="InterPro" id="IPR002986">
    <property type="entry name" value="DAP_deCOOHase_LysA"/>
</dbReference>
<dbReference type="CDD" id="cd04912">
    <property type="entry name" value="ACT_AKiii-LysC-EC-like_1"/>
    <property type="match status" value="1"/>
</dbReference>
<keyword evidence="4 14" id="KW-0808">Transferase</keyword>
<dbReference type="EMBL" id="JAGQHS010000059">
    <property type="protein sequence ID" value="MCA9756590.1"/>
    <property type="molecule type" value="Genomic_DNA"/>
</dbReference>
<dbReference type="PANTHER" id="PTHR21499:SF59">
    <property type="entry name" value="ASPARTOKINASE"/>
    <property type="match status" value="1"/>
</dbReference>
<feature type="compositionally biased region" description="Polar residues" evidence="11">
    <location>
        <begin position="527"/>
        <end position="537"/>
    </location>
</feature>
<gene>
    <name evidence="14" type="ORF">KDA27_12370</name>
</gene>
<dbReference type="Pfam" id="PF02784">
    <property type="entry name" value="Orn_Arg_deC_N"/>
    <property type="match status" value="1"/>
</dbReference>
<dbReference type="Proteomes" id="UP000739538">
    <property type="component" value="Unassembled WGS sequence"/>
</dbReference>
<feature type="domain" description="Orn/DAP/Arg decarboxylase 2 N-terminal" evidence="13">
    <location>
        <begin position="570"/>
        <end position="804"/>
    </location>
</feature>
<evidence type="ECO:0000256" key="3">
    <source>
        <dbReference type="ARBA" id="ARBA00013059"/>
    </source>
</evidence>
<dbReference type="GO" id="GO:0009089">
    <property type="term" value="P:lysine biosynthetic process via diaminopimelate"/>
    <property type="evidence" value="ECO:0007669"/>
    <property type="project" value="InterPro"/>
</dbReference>
<evidence type="ECO:0000256" key="2">
    <source>
        <dbReference type="ARBA" id="ARBA00010122"/>
    </source>
</evidence>
<evidence type="ECO:0000256" key="8">
    <source>
        <dbReference type="ARBA" id="ARBA00047872"/>
    </source>
</evidence>
<organism evidence="14 15">
    <name type="scientific">Eiseniibacteriota bacterium</name>
    <dbReference type="NCBI Taxonomy" id="2212470"/>
    <lineage>
        <taxon>Bacteria</taxon>
        <taxon>Candidatus Eiseniibacteriota</taxon>
    </lineage>
</organism>
<feature type="modified residue" description="N6-(pyridoxal phosphate)lysine" evidence="9">
    <location>
        <position position="592"/>
    </location>
</feature>